<dbReference type="STRING" id="6945.B7PQQ1"/>
<accession>B7PQQ1</accession>
<dbReference type="HOGENOM" id="CLU_000022_17_3_1"/>
<dbReference type="GO" id="GO:0016874">
    <property type="term" value="F:ligase activity"/>
    <property type="evidence" value="ECO:0007669"/>
    <property type="project" value="UniProtKB-KW"/>
</dbReference>
<feature type="non-terminal residue" evidence="2">
    <location>
        <position position="145"/>
    </location>
</feature>
<dbReference type="EC" id="1.13.12.7" evidence="2"/>
<protein>
    <submittedName>
        <fullName evidence="2 3">AMP dependent CoA ligase, putative</fullName>
        <ecNumber evidence="2">1.13.12.7</ecNumber>
    </submittedName>
</protein>
<dbReference type="EnsemblMetazoa" id="ISCW006053-RA">
    <property type="protein sequence ID" value="ISCW006053-PA"/>
    <property type="gene ID" value="ISCW006053"/>
</dbReference>
<dbReference type="InterPro" id="IPR042099">
    <property type="entry name" value="ANL_N_sf"/>
</dbReference>
<dbReference type="InterPro" id="IPR025110">
    <property type="entry name" value="AMP-bd_C"/>
</dbReference>
<feature type="non-terminal residue" evidence="2">
    <location>
        <position position="1"/>
    </location>
</feature>
<dbReference type="InterPro" id="IPR045851">
    <property type="entry name" value="AMP-bd_C_sf"/>
</dbReference>
<organism>
    <name type="scientific">Ixodes scapularis</name>
    <name type="common">Black-legged tick</name>
    <name type="synonym">Deer tick</name>
    <dbReference type="NCBI Taxonomy" id="6945"/>
    <lineage>
        <taxon>Eukaryota</taxon>
        <taxon>Metazoa</taxon>
        <taxon>Ecdysozoa</taxon>
        <taxon>Arthropoda</taxon>
        <taxon>Chelicerata</taxon>
        <taxon>Arachnida</taxon>
        <taxon>Acari</taxon>
        <taxon>Parasitiformes</taxon>
        <taxon>Ixodida</taxon>
        <taxon>Ixodoidea</taxon>
        <taxon>Ixodidae</taxon>
        <taxon>Ixodinae</taxon>
        <taxon>Ixodes</taxon>
    </lineage>
</organism>
<dbReference type="PANTHER" id="PTHR24096:SF422">
    <property type="entry name" value="BCDNA.GH02901"/>
    <property type="match status" value="1"/>
</dbReference>
<dbReference type="Proteomes" id="UP000001555">
    <property type="component" value="Unassembled WGS sequence"/>
</dbReference>
<dbReference type="PaxDb" id="6945-B7PQQ1"/>
<dbReference type="GO" id="GO:0016491">
    <property type="term" value="F:oxidoreductase activity"/>
    <property type="evidence" value="ECO:0007669"/>
    <property type="project" value="UniProtKB-KW"/>
</dbReference>
<dbReference type="Gene3D" id="3.30.300.30">
    <property type="match status" value="1"/>
</dbReference>
<dbReference type="VEuPathDB" id="VectorBase:ISCI006053"/>
<dbReference type="VEuPathDB" id="VectorBase:ISCW006053"/>
<dbReference type="EMBL" id="DS766751">
    <property type="protein sequence ID" value="EEC08923.1"/>
    <property type="molecule type" value="Genomic_DNA"/>
</dbReference>
<dbReference type="Gene3D" id="3.40.50.12780">
    <property type="entry name" value="N-terminal domain of ligase-like"/>
    <property type="match status" value="1"/>
</dbReference>
<evidence type="ECO:0000313" key="3">
    <source>
        <dbReference type="EnsemblMetazoa" id="ISCW006053-PA"/>
    </source>
</evidence>
<keyword evidence="4" id="KW-1185">Reference proteome</keyword>
<dbReference type="SUPFAM" id="SSF56801">
    <property type="entry name" value="Acetyl-CoA synthetase-like"/>
    <property type="match status" value="1"/>
</dbReference>
<evidence type="ECO:0000313" key="4">
    <source>
        <dbReference type="Proteomes" id="UP000001555"/>
    </source>
</evidence>
<feature type="domain" description="AMP-binding enzyme C-terminal" evidence="1">
    <location>
        <begin position="90"/>
        <end position="142"/>
    </location>
</feature>
<keyword evidence="2" id="KW-0436">Ligase</keyword>
<gene>
    <name evidence="2" type="ORF">IscW_ISCW006053</name>
</gene>
<evidence type="ECO:0000259" key="1">
    <source>
        <dbReference type="Pfam" id="PF13193"/>
    </source>
</evidence>
<proteinExistence type="predicted"/>
<keyword evidence="2" id="KW-0560">Oxidoreductase</keyword>
<dbReference type="PANTHER" id="PTHR24096">
    <property type="entry name" value="LONG-CHAIN-FATTY-ACID--COA LIGASE"/>
    <property type="match status" value="1"/>
</dbReference>
<reference evidence="2 4" key="1">
    <citation type="submission" date="2008-03" db="EMBL/GenBank/DDBJ databases">
        <title>Annotation of Ixodes scapularis.</title>
        <authorList>
            <consortium name="Ixodes scapularis Genome Project Consortium"/>
            <person name="Caler E."/>
            <person name="Hannick L.I."/>
            <person name="Bidwell S."/>
            <person name="Joardar V."/>
            <person name="Thiagarajan M."/>
            <person name="Amedeo P."/>
            <person name="Galinsky K.J."/>
            <person name="Schobel S."/>
            <person name="Inman J."/>
            <person name="Hostetler J."/>
            <person name="Miller J."/>
            <person name="Hammond M."/>
            <person name="Megy K."/>
            <person name="Lawson D."/>
            <person name="Kodira C."/>
            <person name="Sutton G."/>
            <person name="Meyer J."/>
            <person name="Hill C.A."/>
            <person name="Birren B."/>
            <person name="Nene V."/>
            <person name="Collins F."/>
            <person name="Alarcon-Chaidez F."/>
            <person name="Wikel S."/>
            <person name="Strausberg R."/>
        </authorList>
    </citation>
    <scope>NUCLEOTIDE SEQUENCE [LARGE SCALE GENOMIC DNA]</scope>
    <source>
        <strain evidence="4">Wikel</strain>
        <strain evidence="2">Wikel colony</strain>
    </source>
</reference>
<dbReference type="Pfam" id="PF13193">
    <property type="entry name" value="AMP-binding_C"/>
    <property type="match status" value="1"/>
</dbReference>
<name>B7PQQ1_IXOSC</name>
<sequence>QCNIFYLFQFLDPATKVRLGPFNQGELVFRSPTTMRGYYKQPKATAEFLEPSGWCHSGDMGFYDNSGRIHFVRRLKDVIKCMDNQVAPAELEDILLRCHEGIADVAVVGLPHPEYGEAAAAFILPKDEPGTRADISAREVKRLIA</sequence>
<dbReference type="EMBL" id="ABJB010845616">
    <property type="status" value="NOT_ANNOTATED_CDS"/>
    <property type="molecule type" value="Genomic_DNA"/>
</dbReference>
<evidence type="ECO:0000313" key="2">
    <source>
        <dbReference type="EMBL" id="EEC08923.1"/>
    </source>
</evidence>
<reference evidence="3" key="2">
    <citation type="submission" date="2020-05" db="UniProtKB">
        <authorList>
            <consortium name="EnsemblMetazoa"/>
        </authorList>
    </citation>
    <scope>IDENTIFICATION</scope>
    <source>
        <strain evidence="3">wikel</strain>
    </source>
</reference>
<dbReference type="AlphaFoldDB" id="B7PQQ1"/>